<dbReference type="InterPro" id="IPR016064">
    <property type="entry name" value="NAD/diacylglycerol_kinase_sf"/>
</dbReference>
<dbReference type="Pfam" id="PF00781">
    <property type="entry name" value="DAGK_cat"/>
    <property type="match status" value="1"/>
</dbReference>
<keyword evidence="8" id="KW-1208">Phospholipid metabolism</keyword>
<comment type="caution">
    <text evidence="10">The sequence shown here is derived from an EMBL/GenBank/DDBJ whole genome shotgun (WGS) entry which is preliminary data.</text>
</comment>
<keyword evidence="7" id="KW-0594">Phospholipid biosynthesis</keyword>
<dbReference type="Proteomes" id="UP000618733">
    <property type="component" value="Unassembled WGS sequence"/>
</dbReference>
<keyword evidence="11" id="KW-1185">Reference proteome</keyword>
<name>A0A934UX39_9MICO</name>
<keyword evidence="7" id="KW-0444">Lipid biosynthesis</keyword>
<dbReference type="GO" id="GO:0005886">
    <property type="term" value="C:plasma membrane"/>
    <property type="evidence" value="ECO:0007669"/>
    <property type="project" value="TreeGrafter"/>
</dbReference>
<keyword evidence="6" id="KW-0067">ATP-binding</keyword>
<proteinExistence type="inferred from homology"/>
<evidence type="ECO:0000256" key="5">
    <source>
        <dbReference type="ARBA" id="ARBA00022777"/>
    </source>
</evidence>
<organism evidence="10 11">
    <name type="scientific">Leucobacter edaphi</name>
    <dbReference type="NCBI Taxonomy" id="2796472"/>
    <lineage>
        <taxon>Bacteria</taxon>
        <taxon>Bacillati</taxon>
        <taxon>Actinomycetota</taxon>
        <taxon>Actinomycetes</taxon>
        <taxon>Micrococcales</taxon>
        <taxon>Microbacteriaceae</taxon>
        <taxon>Leucobacter</taxon>
    </lineage>
</organism>
<sequence length="309" mass="32212">MTSSNDGRELPFGLVVNPRSALGRGKRVAVRVARELEAAGIPIELISGEDANACAAAVAEASRAGLRGLILVGGDGLLGLVLQIAAARALPLGIVPAGSGNDFARNFGVPRGHREAVARILANERAPHAVDLGVVRFPDPGAPGGFSERWFAGGLSIGFDAAINRRANAIRLPIGGFRYQLGLVAEIVALAARPFRVRTGTREREFDGLLTSVMNIRTLGGGIPIAPEARTDDGMLDLIEVTACSRPRLVSVLGVLARGRHAGLPEVTFETVSSARIDAPGEIAYADGERVGEGPFEVRAAPAAIRLMA</sequence>
<protein>
    <recommendedName>
        <fullName evidence="9">DAGKc domain-containing protein</fullName>
    </recommendedName>
</protein>
<dbReference type="Gene3D" id="2.60.200.40">
    <property type="match status" value="1"/>
</dbReference>
<comment type="similarity">
    <text evidence="2">Belongs to the diacylglycerol/lipid kinase family.</text>
</comment>
<dbReference type="SUPFAM" id="SSF111331">
    <property type="entry name" value="NAD kinase/diacylglycerol kinase-like"/>
    <property type="match status" value="1"/>
</dbReference>
<dbReference type="InterPro" id="IPR050187">
    <property type="entry name" value="Lipid_Phosphate_FormReg"/>
</dbReference>
<dbReference type="EMBL" id="JAEHOI010000001">
    <property type="protein sequence ID" value="MBK0420542.1"/>
    <property type="molecule type" value="Genomic_DNA"/>
</dbReference>
<evidence type="ECO:0000256" key="2">
    <source>
        <dbReference type="ARBA" id="ARBA00005983"/>
    </source>
</evidence>
<accession>A0A934UX39</accession>
<dbReference type="GO" id="GO:0016301">
    <property type="term" value="F:kinase activity"/>
    <property type="evidence" value="ECO:0007669"/>
    <property type="project" value="UniProtKB-KW"/>
</dbReference>
<dbReference type="AlphaFoldDB" id="A0A934UX39"/>
<dbReference type="InterPro" id="IPR001206">
    <property type="entry name" value="Diacylglycerol_kinase_cat_dom"/>
</dbReference>
<keyword evidence="5" id="KW-0418">Kinase</keyword>
<keyword evidence="3" id="KW-0808">Transferase</keyword>
<evidence type="ECO:0000256" key="8">
    <source>
        <dbReference type="ARBA" id="ARBA00023264"/>
    </source>
</evidence>
<reference evidence="10" key="1">
    <citation type="submission" date="2020-12" db="EMBL/GenBank/DDBJ databases">
        <title>Leucobacter sp. CAS2, isolated from Chromium sludge.</title>
        <authorList>
            <person name="Xu Z."/>
        </authorList>
    </citation>
    <scope>NUCLEOTIDE SEQUENCE</scope>
    <source>
        <strain evidence="10">CSA2</strain>
    </source>
</reference>
<feature type="domain" description="DAGKc" evidence="9">
    <location>
        <begin position="7"/>
        <end position="139"/>
    </location>
</feature>
<keyword evidence="4" id="KW-0547">Nucleotide-binding</keyword>
<evidence type="ECO:0000256" key="6">
    <source>
        <dbReference type="ARBA" id="ARBA00022840"/>
    </source>
</evidence>
<evidence type="ECO:0000259" key="9">
    <source>
        <dbReference type="PROSITE" id="PS50146"/>
    </source>
</evidence>
<evidence type="ECO:0000256" key="4">
    <source>
        <dbReference type="ARBA" id="ARBA00022741"/>
    </source>
</evidence>
<gene>
    <name evidence="10" type="ORF">JD292_00385</name>
</gene>
<keyword evidence="7" id="KW-0443">Lipid metabolism</keyword>
<dbReference type="InterPro" id="IPR045540">
    <property type="entry name" value="YegS/DAGK_C"/>
</dbReference>
<dbReference type="InterPro" id="IPR017438">
    <property type="entry name" value="ATP-NAD_kinase_N"/>
</dbReference>
<evidence type="ECO:0000256" key="7">
    <source>
        <dbReference type="ARBA" id="ARBA00023209"/>
    </source>
</evidence>
<dbReference type="Pfam" id="PF19279">
    <property type="entry name" value="YegS_C"/>
    <property type="match status" value="1"/>
</dbReference>
<evidence type="ECO:0000256" key="3">
    <source>
        <dbReference type="ARBA" id="ARBA00022679"/>
    </source>
</evidence>
<evidence type="ECO:0000313" key="11">
    <source>
        <dbReference type="Proteomes" id="UP000618733"/>
    </source>
</evidence>
<dbReference type="PANTHER" id="PTHR12358">
    <property type="entry name" value="SPHINGOSINE KINASE"/>
    <property type="match status" value="1"/>
</dbReference>
<dbReference type="PANTHER" id="PTHR12358:SF106">
    <property type="entry name" value="LIPID KINASE YEGS"/>
    <property type="match status" value="1"/>
</dbReference>
<evidence type="ECO:0000256" key="1">
    <source>
        <dbReference type="ARBA" id="ARBA00001946"/>
    </source>
</evidence>
<dbReference type="SMART" id="SM00046">
    <property type="entry name" value="DAGKc"/>
    <property type="match status" value="1"/>
</dbReference>
<dbReference type="RefSeq" id="WP_200130761.1">
    <property type="nucleotide sequence ID" value="NZ_JAEHOI010000001.1"/>
</dbReference>
<dbReference type="GO" id="GO:0005524">
    <property type="term" value="F:ATP binding"/>
    <property type="evidence" value="ECO:0007669"/>
    <property type="project" value="UniProtKB-KW"/>
</dbReference>
<comment type="cofactor">
    <cofactor evidence="1">
        <name>Mg(2+)</name>
        <dbReference type="ChEBI" id="CHEBI:18420"/>
    </cofactor>
</comment>
<dbReference type="GO" id="GO:0008654">
    <property type="term" value="P:phospholipid biosynthetic process"/>
    <property type="evidence" value="ECO:0007669"/>
    <property type="project" value="UniProtKB-KW"/>
</dbReference>
<dbReference type="Gene3D" id="3.40.50.10330">
    <property type="entry name" value="Probable inorganic polyphosphate/atp-NAD kinase, domain 1"/>
    <property type="match status" value="1"/>
</dbReference>
<dbReference type="PROSITE" id="PS50146">
    <property type="entry name" value="DAGK"/>
    <property type="match status" value="1"/>
</dbReference>
<evidence type="ECO:0000313" key="10">
    <source>
        <dbReference type="EMBL" id="MBK0420542.1"/>
    </source>
</evidence>